<keyword evidence="2" id="KW-0645">Protease</keyword>
<evidence type="ECO:0000313" key="11">
    <source>
        <dbReference type="Proteomes" id="UP000290517"/>
    </source>
</evidence>
<proteinExistence type="inferred from homology"/>
<dbReference type="InterPro" id="IPR050131">
    <property type="entry name" value="Peptidase_S8_subtilisin-like"/>
</dbReference>
<gene>
    <name evidence="8" type="ORF">EQW73_10560</name>
    <name evidence="9" type="ORF">EQW78_13625</name>
</gene>
<dbReference type="PRINTS" id="PR00723">
    <property type="entry name" value="SUBTILISIN"/>
</dbReference>
<accession>A0A4Q1KTM6</accession>
<comment type="caution">
    <text evidence="9">The sequence shown here is derived from an EMBL/GenBank/DDBJ whole genome shotgun (WGS) entry which is preliminary data.</text>
</comment>
<organism evidence="9 10">
    <name type="scientific">Oerskovia turbata</name>
    <dbReference type="NCBI Taxonomy" id="1713"/>
    <lineage>
        <taxon>Bacteria</taxon>
        <taxon>Bacillati</taxon>
        <taxon>Actinomycetota</taxon>
        <taxon>Actinomycetes</taxon>
        <taxon>Micrococcales</taxon>
        <taxon>Cellulomonadaceae</taxon>
        <taxon>Oerskovia</taxon>
    </lineage>
</organism>
<evidence type="ECO:0000256" key="5">
    <source>
        <dbReference type="PROSITE-ProRule" id="PRU01240"/>
    </source>
</evidence>
<dbReference type="OrthoDB" id="9813435at2"/>
<dbReference type="InterPro" id="IPR036852">
    <property type="entry name" value="Peptidase_S8/S53_dom_sf"/>
</dbReference>
<dbReference type="RefSeq" id="WP_084689762.1">
    <property type="nucleotide sequence ID" value="NZ_SDJR01000006.1"/>
</dbReference>
<feature type="domain" description="Peptidase S8/S53" evidence="7">
    <location>
        <begin position="129"/>
        <end position="329"/>
    </location>
</feature>
<keyword evidence="4" id="KW-0720">Serine protease</keyword>
<evidence type="ECO:0000256" key="1">
    <source>
        <dbReference type="ARBA" id="ARBA00011073"/>
    </source>
</evidence>
<reference evidence="10 11" key="1">
    <citation type="submission" date="2019-01" db="EMBL/GenBank/DDBJ databases">
        <title>Oerskovia turbata Genome sequencing and assembly.</title>
        <authorList>
            <person name="Dou T."/>
        </authorList>
    </citation>
    <scope>NUCLEOTIDE SEQUENCE [LARGE SCALE GENOMIC DNA]</scope>
    <source>
        <strain evidence="9 10">JCM12123</strain>
        <strain evidence="8 11">JCM3160</strain>
    </source>
</reference>
<evidence type="ECO:0000256" key="4">
    <source>
        <dbReference type="ARBA" id="ARBA00022825"/>
    </source>
</evidence>
<dbReference type="AlphaFoldDB" id="A0A4Q1KTM6"/>
<evidence type="ECO:0000256" key="2">
    <source>
        <dbReference type="ARBA" id="ARBA00022670"/>
    </source>
</evidence>
<name>A0A4Q1KTM6_9CELL</name>
<protein>
    <recommendedName>
        <fullName evidence="7">Peptidase S8/S53 domain-containing protein</fullName>
    </recommendedName>
</protein>
<dbReference type="SUPFAM" id="SSF52743">
    <property type="entry name" value="Subtilisin-like"/>
    <property type="match status" value="1"/>
</dbReference>
<dbReference type="Proteomes" id="UP000289805">
    <property type="component" value="Unassembled WGS sequence"/>
</dbReference>
<dbReference type="EMBL" id="SDJR01000006">
    <property type="protein sequence ID" value="RXR25290.1"/>
    <property type="molecule type" value="Genomic_DNA"/>
</dbReference>
<dbReference type="InterPro" id="IPR015500">
    <property type="entry name" value="Peptidase_S8_subtilisin-rel"/>
</dbReference>
<dbReference type="PANTHER" id="PTHR43806">
    <property type="entry name" value="PEPTIDASE S8"/>
    <property type="match status" value="1"/>
</dbReference>
<dbReference type="Gene3D" id="3.40.50.200">
    <property type="entry name" value="Peptidase S8/S53 domain"/>
    <property type="match status" value="1"/>
</dbReference>
<comment type="similarity">
    <text evidence="1 5">Belongs to the peptidase S8 family.</text>
</comment>
<keyword evidence="11" id="KW-1185">Reference proteome</keyword>
<evidence type="ECO:0000259" key="7">
    <source>
        <dbReference type="Pfam" id="PF00082"/>
    </source>
</evidence>
<dbReference type="Proteomes" id="UP000290517">
    <property type="component" value="Unassembled WGS sequence"/>
</dbReference>
<dbReference type="GO" id="GO:0006508">
    <property type="term" value="P:proteolysis"/>
    <property type="evidence" value="ECO:0007669"/>
    <property type="project" value="UniProtKB-KW"/>
</dbReference>
<evidence type="ECO:0000256" key="6">
    <source>
        <dbReference type="SAM" id="MobiDB-lite"/>
    </source>
</evidence>
<dbReference type="PROSITE" id="PS51892">
    <property type="entry name" value="SUBTILASE"/>
    <property type="match status" value="1"/>
</dbReference>
<evidence type="ECO:0000313" key="10">
    <source>
        <dbReference type="Proteomes" id="UP000289805"/>
    </source>
</evidence>
<dbReference type="STRING" id="1713.GCA_000718325_00644"/>
<keyword evidence="3" id="KW-0378">Hydrolase</keyword>
<dbReference type="EMBL" id="SDJQ01000017">
    <property type="protein sequence ID" value="RXR32769.1"/>
    <property type="molecule type" value="Genomic_DNA"/>
</dbReference>
<evidence type="ECO:0000313" key="9">
    <source>
        <dbReference type="EMBL" id="RXR32769.1"/>
    </source>
</evidence>
<dbReference type="Pfam" id="PF00082">
    <property type="entry name" value="Peptidase_S8"/>
    <property type="match status" value="1"/>
</dbReference>
<evidence type="ECO:0000313" key="8">
    <source>
        <dbReference type="EMBL" id="RXR25290.1"/>
    </source>
</evidence>
<comment type="caution">
    <text evidence="5">Lacks conserved residue(s) required for the propagation of feature annotation.</text>
</comment>
<dbReference type="PANTHER" id="PTHR43806:SF11">
    <property type="entry name" value="CEREVISIN-RELATED"/>
    <property type="match status" value="1"/>
</dbReference>
<feature type="region of interest" description="Disordered" evidence="6">
    <location>
        <begin position="28"/>
        <end position="52"/>
    </location>
</feature>
<sequence>MMARAMAPMMSPITIHDRNHMVHSVRRTSPPAPMNGHRADPAPSPGASTVARSRWTRTVDMERDFSDTQPKEYIPGRGCVVLPVNNPGGRVGVGRRCRRRRACVVLVSFLTVLTGCVGTRPAPTGDAPPVVAILDGGIDAEHPALDGVVEARWTLPRLESATSDHATSMAGLVAGHRTGPFGGGVAVGVRLLDVVVVGEQGTATASDLAAGLGWAVDRSADVVLISMALENDEPVLREAVAEAVDRGTVVVAANGNGIGSFDAFPAAYDGVLAITSHDAAGLRASLANGRGAWFSLPGHDVLAPVVGGGYETSSGTSVAAAVGAGTVASCWLPRIPRPDEPMPSGESVSFPDGPVPVLTCPGGDL</sequence>
<dbReference type="GO" id="GO:0004252">
    <property type="term" value="F:serine-type endopeptidase activity"/>
    <property type="evidence" value="ECO:0007669"/>
    <property type="project" value="InterPro"/>
</dbReference>
<evidence type="ECO:0000256" key="3">
    <source>
        <dbReference type="ARBA" id="ARBA00022801"/>
    </source>
</evidence>
<dbReference type="InterPro" id="IPR000209">
    <property type="entry name" value="Peptidase_S8/S53_dom"/>
</dbReference>